<dbReference type="AlphaFoldDB" id="A0A0G3H725"/>
<protein>
    <submittedName>
        <fullName evidence="1">Uncharacterized protein</fullName>
    </submittedName>
</protein>
<name>A0A0G3H725_9CORY</name>
<dbReference type="RefSeq" id="WP_221710172.1">
    <property type="nucleotide sequence ID" value="NZ_CP011545.1"/>
</dbReference>
<dbReference type="EMBL" id="CP011545">
    <property type="protein sequence ID" value="AKK08590.1"/>
    <property type="molecule type" value="Genomic_DNA"/>
</dbReference>
<gene>
    <name evidence="1" type="ORF">CTEST_05720</name>
</gene>
<evidence type="ECO:0000313" key="1">
    <source>
        <dbReference type="EMBL" id="AKK08590.1"/>
    </source>
</evidence>
<sequence>MTVHVTVVSMGPPRHGQRIRQLLDAGLSTATIHTVLPCLTDRAGQLTPICSDTIEDLHREQARFEASIEALVASRDAISSVIDAGRTVNG</sequence>
<accession>A0A0G3H725</accession>
<dbReference type="KEGG" id="cted:CTEST_05720"/>
<dbReference type="STRING" id="136857.CTEST_05720"/>
<evidence type="ECO:0000313" key="2">
    <source>
        <dbReference type="Proteomes" id="UP000035540"/>
    </source>
</evidence>
<dbReference type="PATRIC" id="fig|136857.5.peg.1138"/>
<proteinExistence type="predicted"/>
<reference evidence="2" key="2">
    <citation type="submission" date="2015-05" db="EMBL/GenBank/DDBJ databases">
        <title>Complete genome sequence of Corynebacterium testudinoris DSM 44614, recovered from necrotic lesions in the mouth of a tortoise.</title>
        <authorList>
            <person name="Ruckert C."/>
            <person name="Albersmeier A."/>
            <person name="Winkler A."/>
            <person name="Tauch A."/>
        </authorList>
    </citation>
    <scope>NUCLEOTIDE SEQUENCE [LARGE SCALE GENOMIC DNA]</scope>
    <source>
        <strain evidence="2">DSM 44614</strain>
    </source>
</reference>
<dbReference type="Proteomes" id="UP000035540">
    <property type="component" value="Chromosome"/>
</dbReference>
<reference evidence="1 2" key="1">
    <citation type="journal article" date="2015" name="Genome Announc.">
        <title>Complete Genome Sequence of the Type Strain Corynebacterium testudinoris DSM 44614, Recovered from Necrotic Lesions in the Mouth of a Tortoise.</title>
        <authorList>
            <person name="Ruckert C."/>
            <person name="Kriete M."/>
            <person name="Jaenicke S."/>
            <person name="Winkler A."/>
            <person name="Tauch A."/>
        </authorList>
    </citation>
    <scope>NUCLEOTIDE SEQUENCE [LARGE SCALE GENOMIC DNA]</scope>
    <source>
        <strain evidence="1 2">DSM 44614</strain>
    </source>
</reference>
<keyword evidence="2" id="KW-1185">Reference proteome</keyword>
<organism evidence="1 2">
    <name type="scientific">Corynebacterium testudinoris</name>
    <dbReference type="NCBI Taxonomy" id="136857"/>
    <lineage>
        <taxon>Bacteria</taxon>
        <taxon>Bacillati</taxon>
        <taxon>Actinomycetota</taxon>
        <taxon>Actinomycetes</taxon>
        <taxon>Mycobacteriales</taxon>
        <taxon>Corynebacteriaceae</taxon>
        <taxon>Corynebacterium</taxon>
    </lineage>
</organism>